<protein>
    <submittedName>
        <fullName evidence="1">Uncharacterized protein</fullName>
    </submittedName>
</protein>
<reference evidence="1 2" key="1">
    <citation type="journal article" date="2023" name="IMA Fungus">
        <title>Comparative genomic study of the Penicillium genus elucidates a diverse pangenome and 15 lateral gene transfer events.</title>
        <authorList>
            <person name="Petersen C."/>
            <person name="Sorensen T."/>
            <person name="Nielsen M.R."/>
            <person name="Sondergaard T.E."/>
            <person name="Sorensen J.L."/>
            <person name="Fitzpatrick D.A."/>
            <person name="Frisvad J.C."/>
            <person name="Nielsen K.L."/>
        </authorList>
    </citation>
    <scope>NUCLEOTIDE SEQUENCE [LARGE SCALE GENOMIC DNA]</scope>
    <source>
        <strain evidence="1 2">IBT 3361</strain>
    </source>
</reference>
<keyword evidence="2" id="KW-1185">Reference proteome</keyword>
<gene>
    <name evidence="1" type="ORF">N7505_004165</name>
</gene>
<accession>A0ABQ8WSM0</accession>
<evidence type="ECO:0000313" key="1">
    <source>
        <dbReference type="EMBL" id="KAJ5275620.1"/>
    </source>
</evidence>
<evidence type="ECO:0000313" key="2">
    <source>
        <dbReference type="Proteomes" id="UP001220256"/>
    </source>
</evidence>
<organism evidence="1 2">
    <name type="scientific">Penicillium chrysogenum</name>
    <name type="common">Penicillium notatum</name>
    <dbReference type="NCBI Taxonomy" id="5076"/>
    <lineage>
        <taxon>Eukaryota</taxon>
        <taxon>Fungi</taxon>
        <taxon>Dikarya</taxon>
        <taxon>Ascomycota</taxon>
        <taxon>Pezizomycotina</taxon>
        <taxon>Eurotiomycetes</taxon>
        <taxon>Eurotiomycetidae</taxon>
        <taxon>Eurotiales</taxon>
        <taxon>Aspergillaceae</taxon>
        <taxon>Penicillium</taxon>
        <taxon>Penicillium chrysogenum species complex</taxon>
    </lineage>
</organism>
<proteinExistence type="predicted"/>
<name>A0ABQ8WSM0_PENCH</name>
<sequence length="97" mass="10559">MTTRGDAHPISQSPFIPCNSMSRILSFLPTSDPIHMTIGCGKQGFPSAQPYLSHTPPIHLNALNTNILHPDILHELIGASKSNAETCWWKISPKSVG</sequence>
<dbReference type="EMBL" id="JAPVEB010000002">
    <property type="protein sequence ID" value="KAJ5275620.1"/>
    <property type="molecule type" value="Genomic_DNA"/>
</dbReference>
<comment type="caution">
    <text evidence="1">The sequence shown here is derived from an EMBL/GenBank/DDBJ whole genome shotgun (WGS) entry which is preliminary data.</text>
</comment>
<dbReference type="Proteomes" id="UP001220256">
    <property type="component" value="Unassembled WGS sequence"/>
</dbReference>